<gene>
    <name evidence="8" type="primary">alr</name>
    <name evidence="8" type="ORF">IAA67_04450</name>
</gene>
<dbReference type="GO" id="GO:0030170">
    <property type="term" value="F:pyridoxal phosphate binding"/>
    <property type="evidence" value="ECO:0007669"/>
    <property type="project" value="UniProtKB-UniRule"/>
</dbReference>
<dbReference type="InterPro" id="IPR029066">
    <property type="entry name" value="PLP-binding_barrel"/>
</dbReference>
<dbReference type="HAMAP" id="MF_01201">
    <property type="entry name" value="Ala_racemase"/>
    <property type="match status" value="1"/>
</dbReference>
<dbReference type="InterPro" id="IPR001608">
    <property type="entry name" value="Ala_racemase_N"/>
</dbReference>
<sequence>MKLLKRTWADVSLDALAHNYRAIRGHIPAGCKFLGVMKADAYGHGAVPMSHALVELGAEYLAVSNLEEAVQIRRGGIRAPILILGYTPAMYAENMIYLDLTQEVHSLDYAQALNEALSGANFILNVHLKLDTGMTRIGFTAYGDEAAMQDLAAAARLPHLHVEGAFMHFSVADSRAEEDAAYTRLQYRRFQEALDFLAGAGIQPELRHCCNSGATLLYPEYALDMVRPGIMTYGLNPSADTAGILDLEPVLSLYTTVSQIRAFPAGVDVSYGRTYRTESPRRLAVLSIGYADGLLRSLSGRAAFLIRGRLAPVVGRICMDMCMVDVTDIPEAREGDTVAIISPQRPCEILADQLGTISYEVLCGINKRIPRIYLQGGKASEILQYIV</sequence>
<dbReference type="SUPFAM" id="SSF50621">
    <property type="entry name" value="Alanine racemase C-terminal domain-like"/>
    <property type="match status" value="1"/>
</dbReference>
<feature type="domain" description="Alanine racemase C-terminal" evidence="7">
    <location>
        <begin position="250"/>
        <end position="374"/>
    </location>
</feature>
<evidence type="ECO:0000259" key="7">
    <source>
        <dbReference type="SMART" id="SM01005"/>
    </source>
</evidence>
<dbReference type="NCBIfam" id="TIGR00492">
    <property type="entry name" value="alr"/>
    <property type="match status" value="1"/>
</dbReference>
<evidence type="ECO:0000256" key="4">
    <source>
        <dbReference type="HAMAP-Rule" id="MF_01201"/>
    </source>
</evidence>
<dbReference type="Pfam" id="PF00842">
    <property type="entry name" value="Ala_racemase_C"/>
    <property type="match status" value="1"/>
</dbReference>
<comment type="catalytic activity">
    <reaction evidence="4">
        <text>L-alanine = D-alanine</text>
        <dbReference type="Rhea" id="RHEA:20249"/>
        <dbReference type="ChEBI" id="CHEBI:57416"/>
        <dbReference type="ChEBI" id="CHEBI:57972"/>
        <dbReference type="EC" id="5.1.1.1"/>
    </reaction>
</comment>
<keyword evidence="3 4" id="KW-0413">Isomerase</keyword>
<feature type="active site" description="Proton acceptor; specific for D-alanine" evidence="4">
    <location>
        <position position="38"/>
    </location>
</feature>
<dbReference type="PROSITE" id="PS00395">
    <property type="entry name" value="ALANINE_RACEMASE"/>
    <property type="match status" value="1"/>
</dbReference>
<dbReference type="Proteomes" id="UP000886874">
    <property type="component" value="Unassembled WGS sequence"/>
</dbReference>
<dbReference type="SMART" id="SM01005">
    <property type="entry name" value="Ala_racemase_C"/>
    <property type="match status" value="1"/>
</dbReference>
<feature type="active site" description="Proton acceptor; specific for L-alanine" evidence="4">
    <location>
        <position position="271"/>
    </location>
</feature>
<dbReference type="FunFam" id="3.20.20.10:FF:000002">
    <property type="entry name" value="Alanine racemase"/>
    <property type="match status" value="1"/>
</dbReference>
<dbReference type="InterPro" id="IPR000821">
    <property type="entry name" value="Ala_racemase"/>
</dbReference>
<feature type="binding site" evidence="4 6">
    <location>
        <position position="136"/>
    </location>
    <ligand>
        <name>substrate</name>
    </ligand>
</feature>
<evidence type="ECO:0000256" key="2">
    <source>
        <dbReference type="ARBA" id="ARBA00022898"/>
    </source>
</evidence>
<dbReference type="GO" id="GO:0005829">
    <property type="term" value="C:cytosol"/>
    <property type="evidence" value="ECO:0007669"/>
    <property type="project" value="TreeGrafter"/>
</dbReference>
<comment type="caution">
    <text evidence="8">The sequence shown here is derived from an EMBL/GenBank/DDBJ whole genome shotgun (WGS) entry which is preliminary data.</text>
</comment>
<dbReference type="AlphaFoldDB" id="A0A9D0Z5F6"/>
<dbReference type="SUPFAM" id="SSF51419">
    <property type="entry name" value="PLP-binding barrel"/>
    <property type="match status" value="1"/>
</dbReference>
<evidence type="ECO:0000313" key="8">
    <source>
        <dbReference type="EMBL" id="HIQ69566.1"/>
    </source>
</evidence>
<dbReference type="InterPro" id="IPR011079">
    <property type="entry name" value="Ala_racemase_C"/>
</dbReference>
<dbReference type="InterPro" id="IPR009006">
    <property type="entry name" value="Ala_racemase/Decarboxylase_C"/>
</dbReference>
<dbReference type="PANTHER" id="PTHR30511:SF0">
    <property type="entry name" value="ALANINE RACEMASE, CATABOLIC-RELATED"/>
    <property type="match status" value="1"/>
</dbReference>
<dbReference type="Gene3D" id="3.20.20.10">
    <property type="entry name" value="Alanine racemase"/>
    <property type="match status" value="1"/>
</dbReference>
<comment type="pathway">
    <text evidence="4">Amino-acid biosynthesis; D-alanine biosynthesis; D-alanine from L-alanine: step 1/1.</text>
</comment>
<reference evidence="8" key="1">
    <citation type="submission" date="2020-10" db="EMBL/GenBank/DDBJ databases">
        <authorList>
            <person name="Gilroy R."/>
        </authorList>
    </citation>
    <scope>NUCLEOTIDE SEQUENCE</scope>
    <source>
        <strain evidence="8">ChiSjej2B20-13462</strain>
    </source>
</reference>
<dbReference type="Pfam" id="PF01168">
    <property type="entry name" value="Ala_racemase_N"/>
    <property type="match status" value="1"/>
</dbReference>
<name>A0A9D0Z5F6_9FIRM</name>
<feature type="modified residue" description="N6-(pyridoxal phosphate)lysine" evidence="4 5">
    <location>
        <position position="38"/>
    </location>
</feature>
<accession>A0A9D0Z5F6</accession>
<feature type="binding site" evidence="4 6">
    <location>
        <position position="319"/>
    </location>
    <ligand>
        <name>substrate</name>
    </ligand>
</feature>
<evidence type="ECO:0000313" key="9">
    <source>
        <dbReference type="Proteomes" id="UP000886874"/>
    </source>
</evidence>
<evidence type="ECO:0000256" key="6">
    <source>
        <dbReference type="PIRSR" id="PIRSR600821-52"/>
    </source>
</evidence>
<evidence type="ECO:0000256" key="3">
    <source>
        <dbReference type="ARBA" id="ARBA00023235"/>
    </source>
</evidence>
<evidence type="ECO:0000256" key="1">
    <source>
        <dbReference type="ARBA" id="ARBA00001933"/>
    </source>
</evidence>
<protein>
    <recommendedName>
        <fullName evidence="4">Alanine racemase</fullName>
        <ecNumber evidence="4">5.1.1.1</ecNumber>
    </recommendedName>
</protein>
<organism evidence="8 9">
    <name type="scientific">Candidatus Avoscillospira stercorigallinarum</name>
    <dbReference type="NCBI Taxonomy" id="2840708"/>
    <lineage>
        <taxon>Bacteria</taxon>
        <taxon>Bacillati</taxon>
        <taxon>Bacillota</taxon>
        <taxon>Clostridia</taxon>
        <taxon>Eubacteriales</taxon>
        <taxon>Oscillospiraceae</taxon>
        <taxon>Oscillospiraceae incertae sedis</taxon>
        <taxon>Candidatus Avoscillospira</taxon>
    </lineage>
</organism>
<dbReference type="CDD" id="cd00430">
    <property type="entry name" value="PLPDE_III_AR"/>
    <property type="match status" value="1"/>
</dbReference>
<evidence type="ECO:0000256" key="5">
    <source>
        <dbReference type="PIRSR" id="PIRSR600821-50"/>
    </source>
</evidence>
<reference evidence="8" key="2">
    <citation type="journal article" date="2021" name="PeerJ">
        <title>Extensive microbial diversity within the chicken gut microbiome revealed by metagenomics and culture.</title>
        <authorList>
            <person name="Gilroy R."/>
            <person name="Ravi A."/>
            <person name="Getino M."/>
            <person name="Pursley I."/>
            <person name="Horton D.L."/>
            <person name="Alikhan N.F."/>
            <person name="Baker D."/>
            <person name="Gharbi K."/>
            <person name="Hall N."/>
            <person name="Watson M."/>
            <person name="Adriaenssens E.M."/>
            <person name="Foster-Nyarko E."/>
            <person name="Jarju S."/>
            <person name="Secka A."/>
            <person name="Antonio M."/>
            <person name="Oren A."/>
            <person name="Chaudhuri R.R."/>
            <person name="La Ragione R."/>
            <person name="Hildebrand F."/>
            <person name="Pallen M.J."/>
        </authorList>
    </citation>
    <scope>NUCLEOTIDE SEQUENCE</scope>
    <source>
        <strain evidence="8">ChiSjej2B20-13462</strain>
    </source>
</reference>
<dbReference type="GO" id="GO:0008784">
    <property type="term" value="F:alanine racemase activity"/>
    <property type="evidence" value="ECO:0007669"/>
    <property type="project" value="UniProtKB-UniRule"/>
</dbReference>
<dbReference type="GO" id="GO:0030632">
    <property type="term" value="P:D-alanine biosynthetic process"/>
    <property type="evidence" value="ECO:0007669"/>
    <property type="project" value="UniProtKB-UniRule"/>
</dbReference>
<proteinExistence type="inferred from homology"/>
<keyword evidence="2 4" id="KW-0663">Pyridoxal phosphate</keyword>
<dbReference type="PANTHER" id="PTHR30511">
    <property type="entry name" value="ALANINE RACEMASE"/>
    <property type="match status" value="1"/>
</dbReference>
<dbReference type="Gene3D" id="2.40.37.10">
    <property type="entry name" value="Lyase, Ornithine Decarboxylase, Chain A, domain 1"/>
    <property type="match status" value="1"/>
</dbReference>
<comment type="similarity">
    <text evidence="4">Belongs to the alanine racemase family.</text>
</comment>
<dbReference type="EC" id="5.1.1.1" evidence="4"/>
<dbReference type="InterPro" id="IPR020622">
    <property type="entry name" value="Ala_racemase_pyridoxalP-BS"/>
</dbReference>
<comment type="function">
    <text evidence="4">Catalyzes the interconversion of L-alanine and D-alanine. May also act on other amino acids.</text>
</comment>
<dbReference type="PRINTS" id="PR00992">
    <property type="entry name" value="ALARACEMASE"/>
</dbReference>
<dbReference type="EMBL" id="DVFN01000066">
    <property type="protein sequence ID" value="HIQ69566.1"/>
    <property type="molecule type" value="Genomic_DNA"/>
</dbReference>
<comment type="cofactor">
    <cofactor evidence="1 4 5">
        <name>pyridoxal 5'-phosphate</name>
        <dbReference type="ChEBI" id="CHEBI:597326"/>
    </cofactor>
</comment>